<evidence type="ECO:0000313" key="2">
    <source>
        <dbReference type="Proteomes" id="UP001050691"/>
    </source>
</evidence>
<name>A0AAV5AQL9_9AGAM</name>
<proteinExistence type="predicted"/>
<evidence type="ECO:0000313" key="1">
    <source>
        <dbReference type="EMBL" id="GJJ16062.1"/>
    </source>
</evidence>
<keyword evidence="2" id="KW-1185">Reference proteome</keyword>
<protein>
    <submittedName>
        <fullName evidence="1">Uncharacterized protein</fullName>
    </submittedName>
</protein>
<dbReference type="EMBL" id="BPWL01000012">
    <property type="protein sequence ID" value="GJJ16062.1"/>
    <property type="molecule type" value="Genomic_DNA"/>
</dbReference>
<accession>A0AAV5AQL9</accession>
<organism evidence="1 2">
    <name type="scientific">Clathrus columnatus</name>
    <dbReference type="NCBI Taxonomy" id="1419009"/>
    <lineage>
        <taxon>Eukaryota</taxon>
        <taxon>Fungi</taxon>
        <taxon>Dikarya</taxon>
        <taxon>Basidiomycota</taxon>
        <taxon>Agaricomycotina</taxon>
        <taxon>Agaricomycetes</taxon>
        <taxon>Phallomycetidae</taxon>
        <taxon>Phallales</taxon>
        <taxon>Clathraceae</taxon>
        <taxon>Clathrus</taxon>
    </lineage>
</organism>
<gene>
    <name evidence="1" type="ORF">Clacol_010341</name>
</gene>
<dbReference type="AlphaFoldDB" id="A0AAV5AQL9"/>
<dbReference type="Proteomes" id="UP001050691">
    <property type="component" value="Unassembled WGS sequence"/>
</dbReference>
<comment type="caution">
    <text evidence="1">The sequence shown here is derived from an EMBL/GenBank/DDBJ whole genome shotgun (WGS) entry which is preliminary data.</text>
</comment>
<reference evidence="1" key="1">
    <citation type="submission" date="2021-10" db="EMBL/GenBank/DDBJ databases">
        <title>De novo Genome Assembly of Clathrus columnatus (Basidiomycota, Fungi) Using Illumina and Nanopore Sequence Data.</title>
        <authorList>
            <person name="Ogiso-Tanaka E."/>
            <person name="Itagaki H."/>
            <person name="Hosoya T."/>
            <person name="Hosaka K."/>
        </authorList>
    </citation>
    <scope>NUCLEOTIDE SEQUENCE</scope>
    <source>
        <strain evidence="1">MO-923</strain>
    </source>
</reference>
<sequence length="229" mass="25575">MSYADFGATCTSSAPGNRQTLVFTIPAERIILLAIGIFSQIHNISLILLETLTFIALIRQIWGLWKLKKSLGLRNKQNLTTLLIQQERHDLSSSSTIVVSTITILWIANTVLTRPSQIISYSFKTFSTLLICELTIHIRRKNQQNAVLNQSALNLPTISFHENPVQSIRSALGRLHESIVVEMGERSDQVNVDELGSGEPNYGLRDGSPGPGLVFDMNFTKDYDQVRHA</sequence>